<sequence length="115" mass="12965">ISEAYLPPNNRQNHPPTAITFMLGVSSLEYRLAREGVRQTSHSSRALLGETKKEAKSVTFPPQTSTECLAQPYSRRLECCTVAHFNHLQTTPRLEGLREGLVSFCFVSRQTPELF</sequence>
<dbReference type="EMBL" id="GBHO01025402">
    <property type="protein sequence ID" value="JAG18202.1"/>
    <property type="molecule type" value="Transcribed_RNA"/>
</dbReference>
<dbReference type="AlphaFoldDB" id="A0A0A9XBV9"/>
<name>A0A0A9XBV9_LYGHE</name>
<evidence type="ECO:0000313" key="2">
    <source>
        <dbReference type="EMBL" id="JAG18202.1"/>
    </source>
</evidence>
<gene>
    <name evidence="2" type="ORF">CM83_104946</name>
</gene>
<reference evidence="2" key="2">
    <citation type="submission" date="2014-07" db="EMBL/GenBank/DDBJ databases">
        <authorList>
            <person name="Hull J."/>
        </authorList>
    </citation>
    <scope>NUCLEOTIDE SEQUENCE</scope>
</reference>
<feature type="non-terminal residue" evidence="2">
    <location>
        <position position="1"/>
    </location>
</feature>
<evidence type="ECO:0000256" key="1">
    <source>
        <dbReference type="SAM" id="MobiDB-lite"/>
    </source>
</evidence>
<feature type="region of interest" description="Disordered" evidence="1">
    <location>
        <begin position="41"/>
        <end position="61"/>
    </location>
</feature>
<feature type="non-terminal residue" evidence="2">
    <location>
        <position position="115"/>
    </location>
</feature>
<organism evidence="2">
    <name type="scientific">Lygus hesperus</name>
    <name type="common">Western plant bug</name>
    <dbReference type="NCBI Taxonomy" id="30085"/>
    <lineage>
        <taxon>Eukaryota</taxon>
        <taxon>Metazoa</taxon>
        <taxon>Ecdysozoa</taxon>
        <taxon>Arthropoda</taxon>
        <taxon>Hexapoda</taxon>
        <taxon>Insecta</taxon>
        <taxon>Pterygota</taxon>
        <taxon>Neoptera</taxon>
        <taxon>Paraneoptera</taxon>
        <taxon>Hemiptera</taxon>
        <taxon>Heteroptera</taxon>
        <taxon>Panheteroptera</taxon>
        <taxon>Cimicomorpha</taxon>
        <taxon>Miridae</taxon>
        <taxon>Mirini</taxon>
        <taxon>Lygus</taxon>
    </lineage>
</organism>
<reference evidence="2" key="1">
    <citation type="journal article" date="2014" name="PLoS ONE">
        <title>Transcriptome-Based Identification of ABC Transporters in the Western Tarnished Plant Bug Lygus hesperus.</title>
        <authorList>
            <person name="Hull J.J."/>
            <person name="Chaney K."/>
            <person name="Geib S.M."/>
            <person name="Fabrick J.A."/>
            <person name="Brent C.S."/>
            <person name="Walsh D."/>
            <person name="Lavine L.C."/>
        </authorList>
    </citation>
    <scope>NUCLEOTIDE SEQUENCE</scope>
</reference>
<proteinExistence type="predicted"/>
<protein>
    <submittedName>
        <fullName evidence="2">Uncharacterized protein</fullName>
    </submittedName>
</protein>
<accession>A0A0A9XBV9</accession>